<comment type="caution">
    <text evidence="1">The sequence shown here is derived from an EMBL/GenBank/DDBJ whole genome shotgun (WGS) entry which is preliminary data.</text>
</comment>
<evidence type="ECO:0000313" key="1">
    <source>
        <dbReference type="EMBL" id="MPN34250.1"/>
    </source>
</evidence>
<dbReference type="Gene3D" id="3.40.50.1820">
    <property type="entry name" value="alpha/beta hydrolase"/>
    <property type="match status" value="1"/>
</dbReference>
<reference evidence="1" key="1">
    <citation type="submission" date="2019-08" db="EMBL/GenBank/DDBJ databases">
        <authorList>
            <person name="Kucharzyk K."/>
            <person name="Murdoch R.W."/>
            <person name="Higgins S."/>
            <person name="Loffler F."/>
        </authorList>
    </citation>
    <scope>NUCLEOTIDE SEQUENCE</scope>
</reference>
<proteinExistence type="predicted"/>
<organism evidence="1">
    <name type="scientific">bioreactor metagenome</name>
    <dbReference type="NCBI Taxonomy" id="1076179"/>
    <lineage>
        <taxon>unclassified sequences</taxon>
        <taxon>metagenomes</taxon>
        <taxon>ecological metagenomes</taxon>
    </lineage>
</organism>
<sequence>MNGFLKLGGITPEMLQTFLYPGISRTTLKNAFYDAAAMFNQIDKMEPYHAVRVACWHGSKEKLAARGVKKIRKTFPNGKDTLFKGFGHGEILLHPEQFFKEMQLFLNE</sequence>
<evidence type="ECO:0008006" key="2">
    <source>
        <dbReference type="Google" id="ProtNLM"/>
    </source>
</evidence>
<dbReference type="SUPFAM" id="SSF53474">
    <property type="entry name" value="alpha/beta-Hydrolases"/>
    <property type="match status" value="1"/>
</dbReference>
<dbReference type="InterPro" id="IPR029058">
    <property type="entry name" value="AB_hydrolase_fold"/>
</dbReference>
<accession>A0A645H6C4</accession>
<gene>
    <name evidence="1" type="ORF">SDC9_181743</name>
</gene>
<dbReference type="AlphaFoldDB" id="A0A645H6C4"/>
<name>A0A645H6C4_9ZZZZ</name>
<protein>
    <recommendedName>
        <fullName evidence="2">Alpha/beta hydrolase</fullName>
    </recommendedName>
</protein>
<dbReference type="EMBL" id="VSSQ01087181">
    <property type="protein sequence ID" value="MPN34250.1"/>
    <property type="molecule type" value="Genomic_DNA"/>
</dbReference>